<reference evidence="4 5" key="1">
    <citation type="journal article" date="2021" name="Commun. Biol.">
        <title>The genome of Shorea leprosula (Dipterocarpaceae) highlights the ecological relevance of drought in aseasonal tropical rainforests.</title>
        <authorList>
            <person name="Ng K.K.S."/>
            <person name="Kobayashi M.J."/>
            <person name="Fawcett J.A."/>
            <person name="Hatakeyama M."/>
            <person name="Paape T."/>
            <person name="Ng C.H."/>
            <person name="Ang C.C."/>
            <person name="Tnah L.H."/>
            <person name="Lee C.T."/>
            <person name="Nishiyama T."/>
            <person name="Sese J."/>
            <person name="O'Brien M.J."/>
            <person name="Copetti D."/>
            <person name="Mohd Noor M.I."/>
            <person name="Ong R.C."/>
            <person name="Putra M."/>
            <person name="Sireger I.Z."/>
            <person name="Indrioko S."/>
            <person name="Kosugi Y."/>
            <person name="Izuno A."/>
            <person name="Isagi Y."/>
            <person name="Lee S.L."/>
            <person name="Shimizu K.K."/>
        </authorList>
    </citation>
    <scope>NUCLEOTIDE SEQUENCE [LARGE SCALE GENOMIC DNA]</scope>
    <source>
        <strain evidence="4">214</strain>
    </source>
</reference>
<protein>
    <submittedName>
        <fullName evidence="4">Uncharacterized protein</fullName>
    </submittedName>
</protein>
<dbReference type="Proteomes" id="UP001054252">
    <property type="component" value="Unassembled WGS sequence"/>
</dbReference>
<evidence type="ECO:0000256" key="2">
    <source>
        <dbReference type="ARBA" id="ARBA00022676"/>
    </source>
</evidence>
<dbReference type="GO" id="GO:0035251">
    <property type="term" value="F:UDP-glucosyltransferase activity"/>
    <property type="evidence" value="ECO:0007669"/>
    <property type="project" value="TreeGrafter"/>
</dbReference>
<proteinExistence type="inferred from homology"/>
<evidence type="ECO:0000256" key="1">
    <source>
        <dbReference type="ARBA" id="ARBA00009995"/>
    </source>
</evidence>
<dbReference type="PANTHER" id="PTHR48047">
    <property type="entry name" value="GLYCOSYLTRANSFERASE"/>
    <property type="match status" value="1"/>
</dbReference>
<keyword evidence="3" id="KW-0808">Transferase</keyword>
<evidence type="ECO:0000313" key="4">
    <source>
        <dbReference type="EMBL" id="GKU95878.1"/>
    </source>
</evidence>
<dbReference type="SUPFAM" id="SSF53756">
    <property type="entry name" value="UDP-Glycosyltransferase/glycogen phosphorylase"/>
    <property type="match status" value="1"/>
</dbReference>
<evidence type="ECO:0000313" key="5">
    <source>
        <dbReference type="Proteomes" id="UP001054252"/>
    </source>
</evidence>
<dbReference type="EMBL" id="BPVZ01000009">
    <property type="protein sequence ID" value="GKU95878.1"/>
    <property type="molecule type" value="Genomic_DNA"/>
</dbReference>
<dbReference type="PANTHER" id="PTHR48047:SF131">
    <property type="entry name" value="GLYCOSYLTRANSFERASE"/>
    <property type="match status" value="1"/>
</dbReference>
<accession>A0AAV5IDA8</accession>
<comment type="similarity">
    <text evidence="1">Belongs to the UDP-glycosyltransferase family.</text>
</comment>
<gene>
    <name evidence="4" type="ORF">SLEP1_g9179</name>
</gene>
<keyword evidence="2" id="KW-0328">Glycosyltransferase</keyword>
<dbReference type="InterPro" id="IPR002213">
    <property type="entry name" value="UDP_glucos_trans"/>
</dbReference>
<dbReference type="AlphaFoldDB" id="A0AAV5IDA8"/>
<sequence>MEDVEDSVVLMINTCDDLERPFIEHLANVIGKPTLSVVGLLSPEQFWKSAHSLLHHREIRSNRRRSNVTEDEGWAPQLLILSHPSTGGFLSHCGWTSTMEVIGRGVPLLAWPSRVYQYYNAKLMARHLKVGCLITDDMSQTVKNDGITKGIETLMGD</sequence>
<dbReference type="Pfam" id="PF00201">
    <property type="entry name" value="UDPGT"/>
    <property type="match status" value="1"/>
</dbReference>
<evidence type="ECO:0000256" key="3">
    <source>
        <dbReference type="ARBA" id="ARBA00022679"/>
    </source>
</evidence>
<name>A0AAV5IDA8_9ROSI</name>
<dbReference type="Gene3D" id="3.40.50.2000">
    <property type="entry name" value="Glycogen Phosphorylase B"/>
    <property type="match status" value="1"/>
</dbReference>
<comment type="caution">
    <text evidence="4">The sequence shown here is derived from an EMBL/GenBank/DDBJ whole genome shotgun (WGS) entry which is preliminary data.</text>
</comment>
<keyword evidence="5" id="KW-1185">Reference proteome</keyword>
<organism evidence="4 5">
    <name type="scientific">Rubroshorea leprosula</name>
    <dbReference type="NCBI Taxonomy" id="152421"/>
    <lineage>
        <taxon>Eukaryota</taxon>
        <taxon>Viridiplantae</taxon>
        <taxon>Streptophyta</taxon>
        <taxon>Embryophyta</taxon>
        <taxon>Tracheophyta</taxon>
        <taxon>Spermatophyta</taxon>
        <taxon>Magnoliopsida</taxon>
        <taxon>eudicotyledons</taxon>
        <taxon>Gunneridae</taxon>
        <taxon>Pentapetalae</taxon>
        <taxon>rosids</taxon>
        <taxon>malvids</taxon>
        <taxon>Malvales</taxon>
        <taxon>Dipterocarpaceae</taxon>
        <taxon>Rubroshorea</taxon>
    </lineage>
</organism>